<keyword evidence="2" id="KW-1185">Reference proteome</keyword>
<evidence type="ECO:0000313" key="1">
    <source>
        <dbReference type="EMBL" id="KAK4682325.1"/>
    </source>
</evidence>
<organism evidence="1 2">
    <name type="scientific">Podospora pseudoanserina</name>
    <dbReference type="NCBI Taxonomy" id="2609844"/>
    <lineage>
        <taxon>Eukaryota</taxon>
        <taxon>Fungi</taxon>
        <taxon>Dikarya</taxon>
        <taxon>Ascomycota</taxon>
        <taxon>Pezizomycotina</taxon>
        <taxon>Sordariomycetes</taxon>
        <taxon>Sordariomycetidae</taxon>
        <taxon>Sordariales</taxon>
        <taxon>Podosporaceae</taxon>
        <taxon>Podospora</taxon>
    </lineage>
</organism>
<proteinExistence type="predicted"/>
<dbReference type="GeneID" id="87960489"/>
<name>A0ABR0IPH3_9PEZI</name>
<gene>
    <name evidence="1" type="ORF">QC764_0017980</name>
</gene>
<protein>
    <submittedName>
        <fullName evidence="1">Uncharacterized protein</fullName>
    </submittedName>
</protein>
<evidence type="ECO:0000313" key="2">
    <source>
        <dbReference type="Proteomes" id="UP001323617"/>
    </source>
</evidence>
<dbReference type="Proteomes" id="UP001323617">
    <property type="component" value="Unassembled WGS sequence"/>
</dbReference>
<dbReference type="RefSeq" id="XP_062805795.1">
    <property type="nucleotide sequence ID" value="XM_062940016.1"/>
</dbReference>
<accession>A0ABR0IPH3</accession>
<comment type="caution">
    <text evidence="1">The sequence shown here is derived from an EMBL/GenBank/DDBJ whole genome shotgun (WGS) entry which is preliminary data.</text>
</comment>
<dbReference type="EMBL" id="JAFFHC010000001">
    <property type="protein sequence ID" value="KAK4682325.1"/>
    <property type="molecule type" value="Genomic_DNA"/>
</dbReference>
<sequence>MTVGSTRKYSFKKYASRRGAFGTRFPMGLQKDELDRMTLPKNSFYKIVGSFDRRQLVRGFICGM</sequence>
<reference evidence="1 2" key="1">
    <citation type="journal article" date="2023" name="bioRxiv">
        <title>High-quality genome assemblies of four members of thePodospora anserinaspecies complex.</title>
        <authorList>
            <person name="Ament-Velasquez S.L."/>
            <person name="Vogan A.A."/>
            <person name="Wallerman O."/>
            <person name="Hartmann F."/>
            <person name="Gautier V."/>
            <person name="Silar P."/>
            <person name="Giraud T."/>
            <person name="Johannesson H."/>
        </authorList>
    </citation>
    <scope>NUCLEOTIDE SEQUENCE [LARGE SCALE GENOMIC DNA]</scope>
    <source>
        <strain evidence="1 2">CBS 124.78</strain>
    </source>
</reference>